<name>A0A6G9IAV4_9GAMM</name>
<feature type="transmembrane region" description="Helical" evidence="1">
    <location>
        <begin position="160"/>
        <end position="177"/>
    </location>
</feature>
<keyword evidence="1" id="KW-0812">Transmembrane</keyword>
<reference evidence="2 3" key="1">
    <citation type="submission" date="2020-03" db="EMBL/GenBank/DDBJ databases">
        <title>Complete genome sequence of Orbus sp. IPMB12 (BCRC 80908).</title>
        <authorList>
            <person name="Lo W.-S."/>
            <person name="Chang T.-H."/>
            <person name="Kuo C.-H."/>
        </authorList>
    </citation>
    <scope>NUCLEOTIDE SEQUENCE [LARGE SCALE GENOMIC DNA]</scope>
    <source>
        <strain evidence="2 3">IPMB12</strain>
    </source>
</reference>
<feature type="transmembrane region" description="Helical" evidence="1">
    <location>
        <begin position="78"/>
        <end position="98"/>
    </location>
</feature>
<keyword evidence="1" id="KW-0472">Membrane</keyword>
<organism evidence="2 3">
    <name type="scientific">Zophobihabitans entericus</name>
    <dbReference type="NCBI Taxonomy" id="1635327"/>
    <lineage>
        <taxon>Bacteria</taxon>
        <taxon>Pseudomonadati</taxon>
        <taxon>Pseudomonadota</taxon>
        <taxon>Gammaproteobacteria</taxon>
        <taxon>Orbales</taxon>
        <taxon>Orbaceae</taxon>
        <taxon>Zophobihabitans</taxon>
    </lineage>
</organism>
<evidence type="ECO:0000313" key="2">
    <source>
        <dbReference type="EMBL" id="QIQ21365.1"/>
    </source>
</evidence>
<dbReference type="Proteomes" id="UP000501168">
    <property type="component" value="Chromosome"/>
</dbReference>
<dbReference type="InParanoid" id="A0A6G9IAV4"/>
<sequence length="178" mass="20327">MQNNKEIVVDTVNEIREAQELGYKKIIATKKLSTSLISIPSLTNEFYIFISGAEDKPLPILPACNDVEQHKIKSYMKILGIILAISMVLMAAAGFYDFDLLQNFIFILLILFGVGSGLVVILYFTLVYKKYISVKDKYFYKAKYNKQANIILFHKKKYSLFKIMLRAFVIGVATIIFS</sequence>
<protein>
    <submittedName>
        <fullName evidence="2">Uncharacterized protein</fullName>
    </submittedName>
</protein>
<accession>A0A6G9IAV4</accession>
<dbReference type="EMBL" id="CP050253">
    <property type="protein sequence ID" value="QIQ21365.1"/>
    <property type="molecule type" value="Genomic_DNA"/>
</dbReference>
<feature type="transmembrane region" description="Helical" evidence="1">
    <location>
        <begin position="104"/>
        <end position="128"/>
    </location>
</feature>
<gene>
    <name evidence="2" type="ORF">IPMB12_06485</name>
</gene>
<dbReference type="KEGG" id="orb:IPMB12_06485"/>
<evidence type="ECO:0000313" key="3">
    <source>
        <dbReference type="Proteomes" id="UP000501168"/>
    </source>
</evidence>
<evidence type="ECO:0000256" key="1">
    <source>
        <dbReference type="SAM" id="Phobius"/>
    </source>
</evidence>
<keyword evidence="1" id="KW-1133">Transmembrane helix</keyword>
<dbReference type="RefSeq" id="WP_166916105.1">
    <property type="nucleotide sequence ID" value="NZ_CP050253.1"/>
</dbReference>
<keyword evidence="3" id="KW-1185">Reference proteome</keyword>
<proteinExistence type="predicted"/>
<dbReference type="AlphaFoldDB" id="A0A6G9IAV4"/>